<name>A0A377X8V6_KLEPN</name>
<dbReference type="Proteomes" id="UP000254340">
    <property type="component" value="Unassembled WGS sequence"/>
</dbReference>
<accession>A0A377X8V6</accession>
<reference evidence="1 2" key="1">
    <citation type="submission" date="2018-06" db="EMBL/GenBank/DDBJ databases">
        <authorList>
            <consortium name="Pathogen Informatics"/>
            <person name="Doyle S."/>
        </authorList>
    </citation>
    <scope>NUCLEOTIDE SEQUENCE [LARGE SCALE GENOMIC DNA]</scope>
    <source>
        <strain evidence="1 2">NCTC5047</strain>
    </source>
</reference>
<protein>
    <submittedName>
        <fullName evidence="1">Uncharacterized protein</fullName>
    </submittedName>
</protein>
<proteinExistence type="predicted"/>
<dbReference type="EMBL" id="UGLH01000006">
    <property type="protein sequence ID" value="STT82358.1"/>
    <property type="molecule type" value="Genomic_DNA"/>
</dbReference>
<dbReference type="AlphaFoldDB" id="A0A377X8V6"/>
<gene>
    <name evidence="1" type="ORF">NCTC5047_03325</name>
</gene>
<sequence length="105" mass="11840">MSLAITKVDYPVSQVRRYLEPGPVMLVERYNFFIFEVVKAHVATSPEHPETIHYTGKGECIRQYFIGKSVKSGTEIPEPRASPSGCRRVIHGAKTAFGQAYQPER</sequence>
<organism evidence="1 2">
    <name type="scientific">Klebsiella pneumoniae</name>
    <dbReference type="NCBI Taxonomy" id="573"/>
    <lineage>
        <taxon>Bacteria</taxon>
        <taxon>Pseudomonadati</taxon>
        <taxon>Pseudomonadota</taxon>
        <taxon>Gammaproteobacteria</taxon>
        <taxon>Enterobacterales</taxon>
        <taxon>Enterobacteriaceae</taxon>
        <taxon>Klebsiella/Raoultella group</taxon>
        <taxon>Klebsiella</taxon>
        <taxon>Klebsiella pneumoniae complex</taxon>
    </lineage>
</organism>
<evidence type="ECO:0000313" key="1">
    <source>
        <dbReference type="EMBL" id="STT82358.1"/>
    </source>
</evidence>
<evidence type="ECO:0000313" key="2">
    <source>
        <dbReference type="Proteomes" id="UP000254340"/>
    </source>
</evidence>